<keyword evidence="2" id="KW-0808">Transferase</keyword>
<evidence type="ECO:0000256" key="1">
    <source>
        <dbReference type="ARBA" id="ARBA00022603"/>
    </source>
</evidence>
<organism evidence="4 5">
    <name type="scientific">Caloranaerobacter azorensis DSM 13643</name>
    <dbReference type="NCBI Taxonomy" id="1121264"/>
    <lineage>
        <taxon>Bacteria</taxon>
        <taxon>Bacillati</taxon>
        <taxon>Bacillota</taxon>
        <taxon>Tissierellia</taxon>
        <taxon>Tissierellales</taxon>
        <taxon>Thermohalobacteraceae</taxon>
        <taxon>Caloranaerobacter</taxon>
    </lineage>
</organism>
<dbReference type="Pfam" id="PF13649">
    <property type="entry name" value="Methyltransf_25"/>
    <property type="match status" value="1"/>
</dbReference>
<proteinExistence type="predicted"/>
<accession>A0A1M5SN10</accession>
<evidence type="ECO:0000313" key="5">
    <source>
        <dbReference type="Proteomes" id="UP000183967"/>
    </source>
</evidence>
<dbReference type="GO" id="GO:0008168">
    <property type="term" value="F:methyltransferase activity"/>
    <property type="evidence" value="ECO:0007669"/>
    <property type="project" value="UniProtKB-KW"/>
</dbReference>
<feature type="domain" description="Methyltransferase" evidence="3">
    <location>
        <begin position="43"/>
        <end position="134"/>
    </location>
</feature>
<dbReference type="GO" id="GO:0032259">
    <property type="term" value="P:methylation"/>
    <property type="evidence" value="ECO:0007669"/>
    <property type="project" value="UniProtKB-KW"/>
</dbReference>
<dbReference type="Gene3D" id="3.40.50.150">
    <property type="entry name" value="Vaccinia Virus protein VP39"/>
    <property type="match status" value="1"/>
</dbReference>
<keyword evidence="1 4" id="KW-0489">Methyltransferase</keyword>
<dbReference type="InterPro" id="IPR051052">
    <property type="entry name" value="Diverse_substrate_MTase"/>
</dbReference>
<name>A0A1M5SN10_9FIRM</name>
<gene>
    <name evidence="4" type="ORF">SAMN02745135_00665</name>
</gene>
<evidence type="ECO:0000256" key="2">
    <source>
        <dbReference type="ARBA" id="ARBA00022679"/>
    </source>
</evidence>
<dbReference type="PANTHER" id="PTHR44942">
    <property type="entry name" value="METHYLTRANSF_11 DOMAIN-CONTAINING PROTEIN"/>
    <property type="match status" value="1"/>
</dbReference>
<dbReference type="InterPro" id="IPR041698">
    <property type="entry name" value="Methyltransf_25"/>
</dbReference>
<dbReference type="InterPro" id="IPR029063">
    <property type="entry name" value="SAM-dependent_MTases_sf"/>
</dbReference>
<dbReference type="RefSeq" id="WP_200791880.1">
    <property type="nucleotide sequence ID" value="NZ_FQXO01000013.1"/>
</dbReference>
<dbReference type="Proteomes" id="UP000183967">
    <property type="component" value="Unassembled WGS sequence"/>
</dbReference>
<reference evidence="5" key="1">
    <citation type="submission" date="2016-11" db="EMBL/GenBank/DDBJ databases">
        <authorList>
            <person name="Varghese N."/>
            <person name="Submissions S."/>
        </authorList>
    </citation>
    <scope>NUCLEOTIDE SEQUENCE [LARGE SCALE GENOMIC DNA]</scope>
    <source>
        <strain evidence="5">DSM 13643</strain>
    </source>
</reference>
<evidence type="ECO:0000259" key="3">
    <source>
        <dbReference type="Pfam" id="PF13649"/>
    </source>
</evidence>
<dbReference type="PANTHER" id="PTHR44942:SF4">
    <property type="entry name" value="METHYLTRANSFERASE TYPE 11 DOMAIN-CONTAINING PROTEIN"/>
    <property type="match status" value="1"/>
</dbReference>
<dbReference type="EMBL" id="FQXO01000013">
    <property type="protein sequence ID" value="SHH39951.1"/>
    <property type="molecule type" value="Genomic_DNA"/>
</dbReference>
<evidence type="ECO:0000313" key="4">
    <source>
        <dbReference type="EMBL" id="SHH39951.1"/>
    </source>
</evidence>
<sequence length="139" mass="16054">MIKERKETFNEVAKEYERIRPTYPKELFYDIVEYSEIKENSEILEIGFGTGKATQGFVDLGYKNITCIELGSELAKLTKEKFRKERTIKVYNSSFEELNEDGSKFDLAISATAFHFINPEVGYPKVARLLNERGSIGFF</sequence>
<dbReference type="CDD" id="cd02440">
    <property type="entry name" value="AdoMet_MTases"/>
    <property type="match status" value="1"/>
</dbReference>
<keyword evidence="5" id="KW-1185">Reference proteome</keyword>
<dbReference type="AlphaFoldDB" id="A0A1M5SN10"/>
<protein>
    <submittedName>
        <fullName evidence="4">Ribosomal RNA adenine dimethylase</fullName>
    </submittedName>
</protein>
<dbReference type="SUPFAM" id="SSF53335">
    <property type="entry name" value="S-adenosyl-L-methionine-dependent methyltransferases"/>
    <property type="match status" value="1"/>
</dbReference>